<evidence type="ECO:0000313" key="7">
    <source>
        <dbReference type="Proteomes" id="UP001275315"/>
    </source>
</evidence>
<dbReference type="Proteomes" id="UP001275315">
    <property type="component" value="Unassembled WGS sequence"/>
</dbReference>
<evidence type="ECO:0000259" key="5">
    <source>
        <dbReference type="PROSITE" id="PS50932"/>
    </source>
</evidence>
<dbReference type="InterPro" id="IPR010982">
    <property type="entry name" value="Lambda_DNA-bd_dom_sf"/>
</dbReference>
<dbReference type="Gene3D" id="1.10.260.40">
    <property type="entry name" value="lambda repressor-like DNA-binding domains"/>
    <property type="match status" value="1"/>
</dbReference>
<dbReference type="Gene3D" id="3.40.50.2300">
    <property type="match status" value="2"/>
</dbReference>
<dbReference type="SUPFAM" id="SSF53822">
    <property type="entry name" value="Periplasmic binding protein-like I"/>
    <property type="match status" value="1"/>
</dbReference>
<dbReference type="PROSITE" id="PS00356">
    <property type="entry name" value="HTH_LACI_1"/>
    <property type="match status" value="1"/>
</dbReference>
<dbReference type="PANTHER" id="PTHR30146:SF95">
    <property type="entry name" value="RIBOSE OPERON REPRESSOR"/>
    <property type="match status" value="1"/>
</dbReference>
<feature type="domain" description="HTH lacI-type" evidence="5">
    <location>
        <begin position="3"/>
        <end position="57"/>
    </location>
</feature>
<organism evidence="6 7">
    <name type="scientific">Paracerasibacillus soli</name>
    <dbReference type="NCBI Taxonomy" id="480284"/>
    <lineage>
        <taxon>Bacteria</taxon>
        <taxon>Bacillati</taxon>
        <taxon>Bacillota</taxon>
        <taxon>Bacilli</taxon>
        <taxon>Bacillales</taxon>
        <taxon>Bacillaceae</taxon>
        <taxon>Paracerasibacillus</taxon>
    </lineage>
</organism>
<name>A0ABU5CWH3_9BACI</name>
<protein>
    <submittedName>
        <fullName evidence="6">LacI family DNA-binding transcriptional regulator</fullName>
    </submittedName>
</protein>
<evidence type="ECO:0000256" key="1">
    <source>
        <dbReference type="ARBA" id="ARBA00022491"/>
    </source>
</evidence>
<keyword evidence="7" id="KW-1185">Reference proteome</keyword>
<keyword evidence="4" id="KW-0804">Transcription</keyword>
<reference evidence="6 7" key="1">
    <citation type="submission" date="2023-10" db="EMBL/GenBank/DDBJ databases">
        <title>Virgibacillus soli CC-YMP-6 genome.</title>
        <authorList>
            <person name="Miliotis G."/>
            <person name="Sengupta P."/>
            <person name="Hameed A."/>
            <person name="Chuvochina M."/>
            <person name="Mcdonagh F."/>
            <person name="Simpson A.C."/>
            <person name="Singh N.K."/>
            <person name="Rekha P.D."/>
            <person name="Raman K."/>
            <person name="Hugenholtz P."/>
            <person name="Venkateswaran K."/>
        </authorList>
    </citation>
    <scope>NUCLEOTIDE SEQUENCE [LARGE SCALE GENOMIC DNA]</scope>
    <source>
        <strain evidence="6 7">CC-YMP-6</strain>
    </source>
</reference>
<proteinExistence type="predicted"/>
<dbReference type="SUPFAM" id="SSF47413">
    <property type="entry name" value="lambda repressor-like DNA-binding domains"/>
    <property type="match status" value="1"/>
</dbReference>
<evidence type="ECO:0000256" key="2">
    <source>
        <dbReference type="ARBA" id="ARBA00023015"/>
    </source>
</evidence>
<dbReference type="InterPro" id="IPR025997">
    <property type="entry name" value="SBP_2_dom"/>
</dbReference>
<dbReference type="PRINTS" id="PR00036">
    <property type="entry name" value="HTHLACI"/>
</dbReference>
<dbReference type="InterPro" id="IPR000843">
    <property type="entry name" value="HTH_LacI"/>
</dbReference>
<evidence type="ECO:0000256" key="4">
    <source>
        <dbReference type="ARBA" id="ARBA00023163"/>
    </source>
</evidence>
<gene>
    <name evidence="6" type="ORF">RWD45_15900</name>
</gene>
<evidence type="ECO:0000256" key="3">
    <source>
        <dbReference type="ARBA" id="ARBA00023125"/>
    </source>
</evidence>
<keyword evidence="3 6" id="KW-0238">DNA-binding</keyword>
<keyword evidence="1" id="KW-0678">Repressor</keyword>
<keyword evidence="2" id="KW-0805">Transcription regulation</keyword>
<dbReference type="CDD" id="cd01392">
    <property type="entry name" value="HTH_LacI"/>
    <property type="match status" value="1"/>
</dbReference>
<comment type="caution">
    <text evidence="6">The sequence shown here is derived from an EMBL/GenBank/DDBJ whole genome shotgun (WGS) entry which is preliminary data.</text>
</comment>
<evidence type="ECO:0000313" key="6">
    <source>
        <dbReference type="EMBL" id="MDY0409780.1"/>
    </source>
</evidence>
<dbReference type="Pfam" id="PF13407">
    <property type="entry name" value="Peripla_BP_4"/>
    <property type="match status" value="1"/>
</dbReference>
<dbReference type="SMART" id="SM00354">
    <property type="entry name" value="HTH_LACI"/>
    <property type="match status" value="1"/>
</dbReference>
<sequence length="245" mass="27363">MSITIKDVAKEAGVSVATVSRALNNNGYVHEDTRKAVMDAIQLLNYKPNEVARSLFTKKSKFIGLVLPDITNPFFPSLARGVEDFLYAEGYHLIIGNSDKQQDKESEYIDAFLQNNVIGLIISTDEIAYNKLEKAKIPTVLLDRVAENFPAVYADQDEGGTLAAERIIASGCRCVTIVRGPISVQTTYKRYKAAYHVLKQHQIEINIIDSSLSFQGGQEAAIRLLRSIRIRMAFLLVMILLQLRL</sequence>
<dbReference type="InterPro" id="IPR028082">
    <property type="entry name" value="Peripla_BP_I"/>
</dbReference>
<dbReference type="PANTHER" id="PTHR30146">
    <property type="entry name" value="LACI-RELATED TRANSCRIPTIONAL REPRESSOR"/>
    <property type="match status" value="1"/>
</dbReference>
<dbReference type="PROSITE" id="PS50932">
    <property type="entry name" value="HTH_LACI_2"/>
    <property type="match status" value="1"/>
</dbReference>
<dbReference type="Pfam" id="PF00356">
    <property type="entry name" value="LacI"/>
    <property type="match status" value="1"/>
</dbReference>
<dbReference type="GO" id="GO:0003677">
    <property type="term" value="F:DNA binding"/>
    <property type="evidence" value="ECO:0007669"/>
    <property type="project" value="UniProtKB-KW"/>
</dbReference>
<accession>A0ABU5CWH3</accession>
<dbReference type="EMBL" id="JAWDIQ010000002">
    <property type="protein sequence ID" value="MDY0409780.1"/>
    <property type="molecule type" value="Genomic_DNA"/>
</dbReference>